<dbReference type="AlphaFoldDB" id="A0A506UL67"/>
<accession>A0A506UL67</accession>
<evidence type="ECO:0000256" key="4">
    <source>
        <dbReference type="ARBA" id="ARBA00022448"/>
    </source>
</evidence>
<dbReference type="InterPro" id="IPR000515">
    <property type="entry name" value="MetI-like"/>
</dbReference>
<evidence type="ECO:0000256" key="7">
    <source>
        <dbReference type="ARBA" id="ARBA00022692"/>
    </source>
</evidence>
<evidence type="ECO:0000313" key="12">
    <source>
        <dbReference type="EMBL" id="TPW34065.1"/>
    </source>
</evidence>
<dbReference type="Pfam" id="PF00528">
    <property type="entry name" value="BPD_transp_1"/>
    <property type="match status" value="1"/>
</dbReference>
<dbReference type="SUPFAM" id="SSF161098">
    <property type="entry name" value="MetI-like"/>
    <property type="match status" value="1"/>
</dbReference>
<comment type="similarity">
    <text evidence="2 10">Belongs to the binding-protein-dependent transport system permease family. CysTW subfamily.</text>
</comment>
<dbReference type="GO" id="GO:0005315">
    <property type="term" value="F:phosphate transmembrane transporter activity"/>
    <property type="evidence" value="ECO:0007669"/>
    <property type="project" value="InterPro"/>
</dbReference>
<organism evidence="12 13">
    <name type="scientific">Oecophyllibacter saccharovorans</name>
    <dbReference type="NCBI Taxonomy" id="2558360"/>
    <lineage>
        <taxon>Bacteria</taxon>
        <taxon>Pseudomonadati</taxon>
        <taxon>Pseudomonadota</taxon>
        <taxon>Alphaproteobacteria</taxon>
        <taxon>Acetobacterales</taxon>
        <taxon>Acetobacteraceae</taxon>
        <taxon>Oecophyllibacter</taxon>
    </lineage>
</organism>
<protein>
    <recommendedName>
        <fullName evidence="3 10">Phosphate transport system permease protein PstA</fullName>
    </recommendedName>
</protein>
<evidence type="ECO:0000256" key="3">
    <source>
        <dbReference type="ARBA" id="ARBA00016864"/>
    </source>
</evidence>
<dbReference type="GO" id="GO:0005886">
    <property type="term" value="C:plasma membrane"/>
    <property type="evidence" value="ECO:0007669"/>
    <property type="project" value="UniProtKB-SubCell"/>
</dbReference>
<dbReference type="PANTHER" id="PTHR42922:SF1">
    <property type="entry name" value="PHOSPHATE TRANSPORT SYSTEM PERMEASE PROTEIN PSTA"/>
    <property type="match status" value="1"/>
</dbReference>
<proteinExistence type="inferred from homology"/>
<evidence type="ECO:0000256" key="5">
    <source>
        <dbReference type="ARBA" id="ARBA00022475"/>
    </source>
</evidence>
<keyword evidence="8 10" id="KW-1133">Transmembrane helix</keyword>
<comment type="caution">
    <text evidence="12">The sequence shown here is derived from an EMBL/GenBank/DDBJ whole genome shotgun (WGS) entry which is preliminary data.</text>
</comment>
<feature type="transmembrane region" description="Helical" evidence="10">
    <location>
        <begin position="211"/>
        <end position="233"/>
    </location>
</feature>
<dbReference type="PROSITE" id="PS50928">
    <property type="entry name" value="ABC_TM1"/>
    <property type="match status" value="1"/>
</dbReference>
<evidence type="ECO:0000256" key="9">
    <source>
        <dbReference type="ARBA" id="ARBA00023136"/>
    </source>
</evidence>
<evidence type="ECO:0000256" key="2">
    <source>
        <dbReference type="ARBA" id="ARBA00007069"/>
    </source>
</evidence>
<feature type="transmembrane region" description="Helical" evidence="10">
    <location>
        <begin position="281"/>
        <end position="300"/>
    </location>
</feature>
<sequence>MTRQAPFPEQQATESRLVQQEAALTSRWHPDGLMARRQRCNQLATVLSAGSGVVLVLVLLSILWTLLSRGLPGLSLATFLHPMGPPGSGGGLGNAILGSLIQTGLAMLIAAPLGMCCGMYLAEFDGSGNRFATTVRFVADILMSVPSILVGLFIYQLLVAPFGHFSGFAGAVALAVLAVPLMIRTTEDMLRLVPVAMREAGAALGAPRWRVIVSLCLRAARGGITTGLLLALARMGGETAPLLFTSLGNQGWSLDLDKPMASLPLAIYQYAGASYEDWVQLAWTGALLITVGVLMINIVVRLSSRR</sequence>
<evidence type="ECO:0000256" key="1">
    <source>
        <dbReference type="ARBA" id="ARBA00004651"/>
    </source>
</evidence>
<dbReference type="Proteomes" id="UP000315037">
    <property type="component" value="Unassembled WGS sequence"/>
</dbReference>
<dbReference type="GO" id="GO:0035435">
    <property type="term" value="P:phosphate ion transmembrane transport"/>
    <property type="evidence" value="ECO:0007669"/>
    <property type="project" value="InterPro"/>
</dbReference>
<keyword evidence="5 10" id="KW-1003">Cell membrane</keyword>
<name>A0A506UL67_9PROT</name>
<evidence type="ECO:0000259" key="11">
    <source>
        <dbReference type="PROSITE" id="PS50928"/>
    </source>
</evidence>
<feature type="transmembrane region" description="Helical" evidence="10">
    <location>
        <begin position="95"/>
        <end position="122"/>
    </location>
</feature>
<evidence type="ECO:0000256" key="8">
    <source>
        <dbReference type="ARBA" id="ARBA00022989"/>
    </source>
</evidence>
<gene>
    <name evidence="12" type="primary">pstA</name>
    <name evidence="12" type="ORF">E3202_05830</name>
</gene>
<feature type="transmembrane region" description="Helical" evidence="10">
    <location>
        <begin position="43"/>
        <end position="67"/>
    </location>
</feature>
<keyword evidence="6" id="KW-0592">Phosphate transport</keyword>
<feature type="transmembrane region" description="Helical" evidence="10">
    <location>
        <begin position="134"/>
        <end position="158"/>
    </location>
</feature>
<dbReference type="Gene3D" id="1.10.3720.10">
    <property type="entry name" value="MetI-like"/>
    <property type="match status" value="1"/>
</dbReference>
<dbReference type="CDD" id="cd06261">
    <property type="entry name" value="TM_PBP2"/>
    <property type="match status" value="1"/>
</dbReference>
<keyword evidence="9 10" id="KW-0472">Membrane</keyword>
<dbReference type="EMBL" id="SORZ01000002">
    <property type="protein sequence ID" value="TPW34065.1"/>
    <property type="molecule type" value="Genomic_DNA"/>
</dbReference>
<dbReference type="InterPro" id="IPR051408">
    <property type="entry name" value="Phosphate_transprt_permease"/>
</dbReference>
<reference evidence="12 13" key="1">
    <citation type="submission" date="2019-03" db="EMBL/GenBank/DDBJ databases">
        <title>The complete genome sequence of Neokomagataea sp. Jb2 NBRC113641.</title>
        <authorList>
            <person name="Chua K.-O."/>
            <person name="Chan K.-G."/>
            <person name="See-Too W.-S."/>
        </authorList>
    </citation>
    <scope>NUCLEOTIDE SEQUENCE [LARGE SCALE GENOMIC DNA]</scope>
    <source>
        <strain evidence="12 13">Jb2</strain>
    </source>
</reference>
<dbReference type="PANTHER" id="PTHR42922">
    <property type="entry name" value="PHOSPHATE TRANSPORT SYSTEM PERMEASE PROTEIN PSTA"/>
    <property type="match status" value="1"/>
</dbReference>
<evidence type="ECO:0000256" key="10">
    <source>
        <dbReference type="RuleBase" id="RU363043"/>
    </source>
</evidence>
<dbReference type="NCBIfam" id="TIGR00974">
    <property type="entry name" value="3a0107s02c"/>
    <property type="match status" value="1"/>
</dbReference>
<feature type="domain" description="ABC transmembrane type-1" evidence="11">
    <location>
        <begin position="96"/>
        <end position="300"/>
    </location>
</feature>
<keyword evidence="13" id="KW-1185">Reference proteome</keyword>
<feature type="transmembrane region" description="Helical" evidence="10">
    <location>
        <begin position="164"/>
        <end position="183"/>
    </location>
</feature>
<evidence type="ECO:0000313" key="13">
    <source>
        <dbReference type="Proteomes" id="UP000315037"/>
    </source>
</evidence>
<evidence type="ECO:0000256" key="6">
    <source>
        <dbReference type="ARBA" id="ARBA00022592"/>
    </source>
</evidence>
<keyword evidence="4" id="KW-0813">Transport</keyword>
<comment type="subcellular location">
    <subcellularLocation>
        <location evidence="10">Cell inner membrane</location>
        <topology evidence="10">Multi-pass membrane protein</topology>
    </subcellularLocation>
    <subcellularLocation>
        <location evidence="1">Cell membrane</location>
        <topology evidence="1">Multi-pass membrane protein</topology>
    </subcellularLocation>
</comment>
<keyword evidence="7 10" id="KW-0812">Transmembrane</keyword>
<dbReference type="InterPro" id="IPR005672">
    <property type="entry name" value="Phosphate_PstA"/>
</dbReference>
<dbReference type="InterPro" id="IPR035906">
    <property type="entry name" value="MetI-like_sf"/>
</dbReference>